<dbReference type="InterPro" id="IPR008971">
    <property type="entry name" value="HSP40/DnaJ_pept-bd"/>
</dbReference>
<keyword evidence="3" id="KW-1185">Reference proteome</keyword>
<dbReference type="Pfam" id="PF00226">
    <property type="entry name" value="DnaJ"/>
    <property type="match status" value="1"/>
</dbReference>
<sequence length="341" mass="38804">MNCPYKLLGLEKGSNIDQIKAAYRNLSMKYHPDIVNGIDLELELQLKEINKAYNILRKEKSRTIYDRHCETSYYNKEFINDLDLKVVTNGNNNKLNGEDVYITYGVSLEQINESKDVKIEYKTLVECLACSNKDRILVTDIIERNISNKVTLLGWNASSTNNLNHDFNKRTNSIKLNKCLKCNASRRLLGIRSVTFNASIGTENNNSICFNKKGEAGTNGGLAGNLWIKIITKSHEFYNKDNLNLYCVLRIKPITAAIGGRLILNTLTGSFLSIEISKQRLQNIYLIENKRGLMDKNGNVGNINIKLSLKNNNYKIIPSFKLSTKTLFTLYKLNMLLETIL</sequence>
<evidence type="ECO:0000313" key="2">
    <source>
        <dbReference type="EMBL" id="PIM95557.1"/>
    </source>
</evidence>
<dbReference type="Pfam" id="PF01556">
    <property type="entry name" value="DnaJ_C"/>
    <property type="match status" value="1"/>
</dbReference>
<feature type="domain" description="J" evidence="1">
    <location>
        <begin position="3"/>
        <end position="69"/>
    </location>
</feature>
<protein>
    <submittedName>
        <fullName evidence="2">Chaperone protein DnaJ</fullName>
    </submittedName>
</protein>
<comment type="caution">
    <text evidence="2">The sequence shown here is derived from an EMBL/GenBank/DDBJ whole genome shotgun (WGS) entry which is preliminary data.</text>
</comment>
<dbReference type="CDD" id="cd06257">
    <property type="entry name" value="DnaJ"/>
    <property type="match status" value="1"/>
</dbReference>
<name>A0ABX4MJ78_9HYPH</name>
<dbReference type="PRINTS" id="PR00625">
    <property type="entry name" value="JDOMAIN"/>
</dbReference>
<dbReference type="Gene3D" id="1.10.287.110">
    <property type="entry name" value="DnaJ domain"/>
    <property type="match status" value="1"/>
</dbReference>
<dbReference type="PANTHER" id="PTHR43096:SF66">
    <property type="entry name" value="DNAJ-RELATED PROTEIN RSP1"/>
    <property type="match status" value="1"/>
</dbReference>
<proteinExistence type="predicted"/>
<dbReference type="InterPro" id="IPR002939">
    <property type="entry name" value="DnaJ_C"/>
</dbReference>
<dbReference type="SMART" id="SM00271">
    <property type="entry name" value="DnaJ"/>
    <property type="match status" value="1"/>
</dbReference>
<dbReference type="Proteomes" id="UP000228979">
    <property type="component" value="Unassembled WGS sequence"/>
</dbReference>
<dbReference type="SUPFAM" id="SSF46565">
    <property type="entry name" value="Chaperone J-domain"/>
    <property type="match status" value="1"/>
</dbReference>
<dbReference type="PROSITE" id="PS50076">
    <property type="entry name" value="DNAJ_2"/>
    <property type="match status" value="1"/>
</dbReference>
<accession>A0ABX4MJ78</accession>
<evidence type="ECO:0000313" key="3">
    <source>
        <dbReference type="Proteomes" id="UP000228979"/>
    </source>
</evidence>
<dbReference type="SUPFAM" id="SSF49493">
    <property type="entry name" value="HSP40/DnaJ peptide-binding domain"/>
    <property type="match status" value="1"/>
</dbReference>
<gene>
    <name evidence="2" type="primary">dnaJ</name>
    <name evidence="2" type="ORF">trycra_185</name>
</gene>
<dbReference type="EMBL" id="NXGP01000087">
    <property type="protein sequence ID" value="PIM95557.1"/>
    <property type="molecule type" value="Genomic_DNA"/>
</dbReference>
<organism evidence="2 3">
    <name type="scientific">Candidatus Hodgkinia cicadicola</name>
    <dbReference type="NCBI Taxonomy" id="573658"/>
    <lineage>
        <taxon>Bacteria</taxon>
        <taxon>Pseudomonadati</taxon>
        <taxon>Pseudomonadota</taxon>
        <taxon>Alphaproteobacteria</taxon>
        <taxon>Hyphomicrobiales</taxon>
        <taxon>Candidatus Hodgkinia</taxon>
    </lineage>
</organism>
<dbReference type="InterPro" id="IPR036869">
    <property type="entry name" value="J_dom_sf"/>
</dbReference>
<dbReference type="PANTHER" id="PTHR43096">
    <property type="entry name" value="DNAJ HOMOLOG 1, MITOCHONDRIAL-RELATED"/>
    <property type="match status" value="1"/>
</dbReference>
<dbReference type="InterPro" id="IPR001623">
    <property type="entry name" value="DnaJ_domain"/>
</dbReference>
<evidence type="ECO:0000259" key="1">
    <source>
        <dbReference type="PROSITE" id="PS50076"/>
    </source>
</evidence>
<reference evidence="2" key="1">
    <citation type="submission" date="2017-09" db="EMBL/GenBank/DDBJ databases">
        <authorList>
            <person name="Campbell M.A."/>
            <person name="Lukasik P."/>
            <person name="Simon C."/>
            <person name="McCutcheon J.P."/>
        </authorList>
    </citation>
    <scope>NUCLEOTIDE SEQUENCE [LARGE SCALE GENOMIC DNA]</scope>
    <source>
        <strain evidence="2">TRYCRA</strain>
    </source>
</reference>